<protein>
    <recommendedName>
        <fullName evidence="3">Calcineurin-like phosphoesterase domain-containing protein</fullName>
    </recommendedName>
</protein>
<dbReference type="Proteomes" id="UP001160334">
    <property type="component" value="Unassembled WGS sequence"/>
</dbReference>
<proteinExistence type="predicted"/>
<gene>
    <name evidence="1" type="ORF">M2280_004084</name>
</gene>
<dbReference type="EMBL" id="JARXVC010000011">
    <property type="protein sequence ID" value="MDH6282847.1"/>
    <property type="molecule type" value="Genomic_DNA"/>
</dbReference>
<dbReference type="SUPFAM" id="SSF56300">
    <property type="entry name" value="Metallo-dependent phosphatases"/>
    <property type="match status" value="1"/>
</dbReference>
<dbReference type="Gene3D" id="3.60.21.10">
    <property type="match status" value="1"/>
</dbReference>
<comment type="caution">
    <text evidence="1">The sequence shown here is derived from an EMBL/GenBank/DDBJ whole genome shotgun (WGS) entry which is preliminary data.</text>
</comment>
<name>A0ABT6MEZ8_9NOCA</name>
<keyword evidence="2" id="KW-1185">Reference proteome</keyword>
<evidence type="ECO:0000313" key="2">
    <source>
        <dbReference type="Proteomes" id="UP001160334"/>
    </source>
</evidence>
<reference evidence="1 2" key="1">
    <citation type="submission" date="2023-04" db="EMBL/GenBank/DDBJ databases">
        <title>Forest soil microbial communities from Buena Vista Peninsula, Colon Province, Panama.</title>
        <authorList>
            <person name="Bouskill N."/>
        </authorList>
    </citation>
    <scope>NUCLEOTIDE SEQUENCE [LARGE SCALE GENOMIC DNA]</scope>
    <source>
        <strain evidence="1 2">CFH S0262</strain>
    </source>
</reference>
<evidence type="ECO:0000313" key="1">
    <source>
        <dbReference type="EMBL" id="MDH6282847.1"/>
    </source>
</evidence>
<organism evidence="1 2">
    <name type="scientific">Prescottella agglutinans</name>
    <dbReference type="NCBI Taxonomy" id="1644129"/>
    <lineage>
        <taxon>Bacteria</taxon>
        <taxon>Bacillati</taxon>
        <taxon>Actinomycetota</taxon>
        <taxon>Actinomycetes</taxon>
        <taxon>Mycobacteriales</taxon>
        <taxon>Nocardiaceae</taxon>
        <taxon>Prescottella</taxon>
    </lineage>
</organism>
<evidence type="ECO:0008006" key="3">
    <source>
        <dbReference type="Google" id="ProtNLM"/>
    </source>
</evidence>
<sequence>MRSFLETPNRIAVAGDWHMNGRHAVRAIRVAVDAGADAILHVGDFGYTFDRRFMNDVDDALAHHNMVLGFVDGNHEDFYRLRTAALQQGAQGVTYMRPRILHLHRGYRWQWGDISFLALGGAHSVDKPWRTPGKSWWPEEAITFDQANDVILGGPADVMICHDAPTGVTIPGIDGNPYGFPEMEIRAADQHRDLLRAVVDAVQPRHLWHWHYHVRYDDLLHGDGYTTHVHGLAHDGEPMVHNLAFIDLSDLQGKVTA</sequence>
<accession>A0ABT6MEZ8</accession>
<dbReference type="InterPro" id="IPR029052">
    <property type="entry name" value="Metallo-depent_PP-like"/>
</dbReference>